<dbReference type="InterPro" id="IPR050832">
    <property type="entry name" value="Bact_Acetyltransf"/>
</dbReference>
<dbReference type="PANTHER" id="PTHR43877">
    <property type="entry name" value="AMINOALKYLPHOSPHONATE N-ACETYLTRANSFERASE-RELATED-RELATED"/>
    <property type="match status" value="1"/>
</dbReference>
<evidence type="ECO:0000313" key="4">
    <source>
        <dbReference type="EMBL" id="SKB03250.1"/>
    </source>
</evidence>
<dbReference type="GO" id="GO:0016747">
    <property type="term" value="F:acyltransferase activity, transferring groups other than amino-acyl groups"/>
    <property type="evidence" value="ECO:0007669"/>
    <property type="project" value="InterPro"/>
</dbReference>
<dbReference type="Proteomes" id="UP000191040">
    <property type="component" value="Chromosome I"/>
</dbReference>
<dbReference type="AlphaFoldDB" id="A0A1T4YNF4"/>
<evidence type="ECO:0000259" key="3">
    <source>
        <dbReference type="PROSITE" id="PS51186"/>
    </source>
</evidence>
<sequence length="176" mass="19530">MSADVSVRLAWPDDSARIAAVQREHWVRTYASTVDPAELEALDESVMAQRWAQLISAPRDARMRTLVALERAALRGFALVHPCHDPDADQVRDAEIGEFVVSADHQREGHGSRLLHACVDTVRADGFERAVWWVSPTDDALRSWLVASGWDADGAHREFAGATGPLKQVRLHTMLT</sequence>
<dbReference type="Gene3D" id="3.40.630.30">
    <property type="match status" value="1"/>
</dbReference>
<evidence type="ECO:0000256" key="1">
    <source>
        <dbReference type="ARBA" id="ARBA00022679"/>
    </source>
</evidence>
<keyword evidence="1 4" id="KW-0808">Transferase</keyword>
<evidence type="ECO:0000313" key="5">
    <source>
        <dbReference type="Proteomes" id="UP000191040"/>
    </source>
</evidence>
<dbReference type="SUPFAM" id="SSF55729">
    <property type="entry name" value="Acyl-CoA N-acyltransferases (Nat)"/>
    <property type="match status" value="1"/>
</dbReference>
<dbReference type="InterPro" id="IPR000182">
    <property type="entry name" value="GNAT_dom"/>
</dbReference>
<gene>
    <name evidence="4" type="ORF">SAMN06295964_0201</name>
</gene>
<dbReference type="EMBL" id="LT796768">
    <property type="protein sequence ID" value="SKB03250.1"/>
    <property type="molecule type" value="Genomic_DNA"/>
</dbReference>
<dbReference type="CDD" id="cd04301">
    <property type="entry name" value="NAT_SF"/>
    <property type="match status" value="1"/>
</dbReference>
<dbReference type="Pfam" id="PF00583">
    <property type="entry name" value="Acetyltransf_1"/>
    <property type="match status" value="1"/>
</dbReference>
<dbReference type="RefSeq" id="WP_078698417.1">
    <property type="nucleotide sequence ID" value="NZ_LT796768.1"/>
</dbReference>
<dbReference type="STRING" id="1736691.SAMN06295964_0201"/>
<dbReference type="OrthoDB" id="5243635at2"/>
<accession>A0A1T4YNF4</accession>
<reference evidence="5" key="1">
    <citation type="submission" date="2017-02" db="EMBL/GenBank/DDBJ databases">
        <authorList>
            <person name="Varghese N."/>
            <person name="Submissions S."/>
        </authorList>
    </citation>
    <scope>NUCLEOTIDE SEQUENCE [LARGE SCALE GENOMIC DNA]</scope>
    <source>
        <strain evidence="5">9H-4</strain>
    </source>
</reference>
<protein>
    <submittedName>
        <fullName evidence="4">Acetyltransferase (GNAT) family protein</fullName>
    </submittedName>
</protein>
<proteinExistence type="predicted"/>
<organism evidence="4 5">
    <name type="scientific">Aeromicrobium choanae</name>
    <dbReference type="NCBI Taxonomy" id="1736691"/>
    <lineage>
        <taxon>Bacteria</taxon>
        <taxon>Bacillati</taxon>
        <taxon>Actinomycetota</taxon>
        <taxon>Actinomycetes</taxon>
        <taxon>Propionibacteriales</taxon>
        <taxon>Nocardioidaceae</taxon>
        <taxon>Aeromicrobium</taxon>
    </lineage>
</organism>
<keyword evidence="5" id="KW-1185">Reference proteome</keyword>
<evidence type="ECO:0000256" key="2">
    <source>
        <dbReference type="ARBA" id="ARBA00023315"/>
    </source>
</evidence>
<name>A0A1T4YNF4_9ACTN</name>
<keyword evidence="2" id="KW-0012">Acyltransferase</keyword>
<dbReference type="InterPro" id="IPR016181">
    <property type="entry name" value="Acyl_CoA_acyltransferase"/>
</dbReference>
<feature type="domain" description="N-acetyltransferase" evidence="3">
    <location>
        <begin position="5"/>
        <end position="176"/>
    </location>
</feature>
<dbReference type="PROSITE" id="PS51186">
    <property type="entry name" value="GNAT"/>
    <property type="match status" value="1"/>
</dbReference>